<gene>
    <name evidence="1" type="ORF">c1_g4_i1</name>
</gene>
<accession>A0A0K8VLQ9</accession>
<sequence length="100" mass="11306">EAFAPEVDTKNECQSILSISDFSKPILREKSLNNSAFTEVVITEYENQNSSQPTDDIKETIASAKMENQNPSKPIDDIKKIHITKQKSESEVLNDLDYTE</sequence>
<feature type="non-terminal residue" evidence="1">
    <location>
        <position position="100"/>
    </location>
</feature>
<evidence type="ECO:0000313" key="1">
    <source>
        <dbReference type="EMBL" id="JAI39783.1"/>
    </source>
</evidence>
<feature type="non-terminal residue" evidence="1">
    <location>
        <position position="1"/>
    </location>
</feature>
<proteinExistence type="predicted"/>
<organism evidence="1">
    <name type="scientific">Bactrocera latifrons</name>
    <name type="common">Malaysian fruit fly</name>
    <name type="synonym">Chaetodacus latifrons</name>
    <dbReference type="NCBI Taxonomy" id="174628"/>
    <lineage>
        <taxon>Eukaryota</taxon>
        <taxon>Metazoa</taxon>
        <taxon>Ecdysozoa</taxon>
        <taxon>Arthropoda</taxon>
        <taxon>Hexapoda</taxon>
        <taxon>Insecta</taxon>
        <taxon>Pterygota</taxon>
        <taxon>Neoptera</taxon>
        <taxon>Endopterygota</taxon>
        <taxon>Diptera</taxon>
        <taxon>Brachycera</taxon>
        <taxon>Muscomorpha</taxon>
        <taxon>Tephritoidea</taxon>
        <taxon>Tephritidae</taxon>
        <taxon>Bactrocera</taxon>
        <taxon>Bactrocera</taxon>
    </lineage>
</organism>
<dbReference type="AlphaFoldDB" id="A0A0K8VLQ9"/>
<dbReference type="EMBL" id="GDHF01012531">
    <property type="protein sequence ID" value="JAI39783.1"/>
    <property type="molecule type" value="Transcribed_RNA"/>
</dbReference>
<reference evidence="1" key="1">
    <citation type="submission" date="2015-06" db="EMBL/GenBank/DDBJ databases">
        <authorList>
            <person name="Hoefler B.C."/>
            <person name="Straight P.D."/>
        </authorList>
    </citation>
    <scope>NUCLEOTIDE SEQUENCE</scope>
</reference>
<protein>
    <submittedName>
        <fullName evidence="1">Uncharacterized protein</fullName>
    </submittedName>
</protein>
<name>A0A0K8VLQ9_BACLA</name>